<proteinExistence type="predicted"/>
<evidence type="ECO:0000256" key="1">
    <source>
        <dbReference type="ARBA" id="ARBA00022723"/>
    </source>
</evidence>
<keyword evidence="4" id="KW-0539">Nucleus</keyword>
<dbReference type="GO" id="GO:0008270">
    <property type="term" value="F:zinc ion binding"/>
    <property type="evidence" value="ECO:0007669"/>
    <property type="project" value="InterPro"/>
</dbReference>
<dbReference type="SMART" id="SM00906">
    <property type="entry name" value="Fungal_trans"/>
    <property type="match status" value="1"/>
</dbReference>
<dbReference type="STRING" id="5514.A0A395RL96"/>
<dbReference type="GO" id="GO:0000435">
    <property type="term" value="P:positive regulation of transcription from RNA polymerase II promoter by galactose"/>
    <property type="evidence" value="ECO:0007669"/>
    <property type="project" value="TreeGrafter"/>
</dbReference>
<evidence type="ECO:0000256" key="4">
    <source>
        <dbReference type="ARBA" id="ARBA00023242"/>
    </source>
</evidence>
<evidence type="ECO:0000313" key="8">
    <source>
        <dbReference type="Proteomes" id="UP000266152"/>
    </source>
</evidence>
<feature type="region of interest" description="Disordered" evidence="5">
    <location>
        <begin position="59"/>
        <end position="107"/>
    </location>
</feature>
<reference evidence="7 8" key="1">
    <citation type="journal article" date="2018" name="PLoS Pathog.">
        <title>Evolution of structural diversity of trichothecenes, a family of toxins produced by plant pathogenic and entomopathogenic fungi.</title>
        <authorList>
            <person name="Proctor R.H."/>
            <person name="McCormick S.P."/>
            <person name="Kim H.S."/>
            <person name="Cardoza R.E."/>
            <person name="Stanley A.M."/>
            <person name="Lindo L."/>
            <person name="Kelly A."/>
            <person name="Brown D.W."/>
            <person name="Lee T."/>
            <person name="Vaughan M.M."/>
            <person name="Alexander N.J."/>
            <person name="Busman M."/>
            <person name="Gutierrez S."/>
        </authorList>
    </citation>
    <scope>NUCLEOTIDE SEQUENCE [LARGE SCALE GENOMIC DNA]</scope>
    <source>
        <strain evidence="7 8">NRRL 3299</strain>
    </source>
</reference>
<dbReference type="EMBL" id="PXOF01000178">
    <property type="protein sequence ID" value="RGP60876.1"/>
    <property type="molecule type" value="Genomic_DNA"/>
</dbReference>
<keyword evidence="1" id="KW-0479">Metal-binding</keyword>
<evidence type="ECO:0000256" key="5">
    <source>
        <dbReference type="SAM" id="MobiDB-lite"/>
    </source>
</evidence>
<dbReference type="GO" id="GO:0006351">
    <property type="term" value="P:DNA-templated transcription"/>
    <property type="evidence" value="ECO:0007669"/>
    <property type="project" value="InterPro"/>
</dbReference>
<keyword evidence="3" id="KW-0804">Transcription</keyword>
<dbReference type="GO" id="GO:0000981">
    <property type="term" value="F:DNA-binding transcription factor activity, RNA polymerase II-specific"/>
    <property type="evidence" value="ECO:0007669"/>
    <property type="project" value="InterPro"/>
</dbReference>
<dbReference type="PROSITE" id="PS50048">
    <property type="entry name" value="ZN2_CY6_FUNGAL_2"/>
    <property type="match status" value="1"/>
</dbReference>
<evidence type="ECO:0000259" key="6">
    <source>
        <dbReference type="PROSITE" id="PS50048"/>
    </source>
</evidence>
<dbReference type="PANTHER" id="PTHR47424:SF9">
    <property type="entry name" value="TAH-2"/>
    <property type="match status" value="1"/>
</dbReference>
<dbReference type="CDD" id="cd12148">
    <property type="entry name" value="fungal_TF_MHR"/>
    <property type="match status" value="1"/>
</dbReference>
<dbReference type="Pfam" id="PF04082">
    <property type="entry name" value="Fungal_trans"/>
    <property type="match status" value="1"/>
</dbReference>
<keyword evidence="8" id="KW-1185">Reference proteome</keyword>
<evidence type="ECO:0000256" key="3">
    <source>
        <dbReference type="ARBA" id="ARBA00023163"/>
    </source>
</evidence>
<dbReference type="SUPFAM" id="SSF57701">
    <property type="entry name" value="Zn2/Cys6 DNA-binding domain"/>
    <property type="match status" value="1"/>
</dbReference>
<feature type="domain" description="Zn(2)-C6 fungal-type" evidence="6">
    <location>
        <begin position="17"/>
        <end position="48"/>
    </location>
</feature>
<dbReference type="InterPro" id="IPR007219">
    <property type="entry name" value="XnlR_reg_dom"/>
</dbReference>
<accession>A0A395RL96</accession>
<dbReference type="Proteomes" id="UP000266152">
    <property type="component" value="Unassembled WGS sequence"/>
</dbReference>
<sequence>MPTEVCKRDKRRRCTKACVNCRRRKERCDGRLPCGRCQIRRVSGECTFTCLPGANIPITTPSPSSLTEDQNVVERGDQSDVELPEGSNGYASPKSHSGASPQRDDGLSCKVFDNPGTSALPPLSRLIQDGFGKFMYIGDAANLSFLQIIRRLVRDSLGRCPFAEDPLGHMLVETAPLSKSDWILEMVNDPPTGPELSEARYLISWYLCATNCVLSLYDESELYNMMGQLLQTEPNDEDQLAAKAILFLVFAIGAQTCPENRDQDAERYFNYGRFMTMSGIMEDSSVSTIQVNVLITMYLLGASRRNAAFMYLGTAVRAAYALGLHRSDINNLFHSSQFMLRERLWKVLRILDLFMSASLGRPQSTFETRDTMAPETYSASNDICFIFEKILTDIYSRRMVSTDVLKRISEHHQQWTTRFHSGLKFDNIQPTEYIELDGGKKMINVGLLHLKESYFWSIMLVTRPFLIEHVSKHISDTATSVNLDETGSSNSPSDMVLAHACVDSAIRTVDLLQGLKSNDDIPKRLPFVVNSLFISALVLGLAQFGDLDRIFPLEKGFTGAQELLAIFSLHDDVARRSLADVNNLQEACASYLEKRTRHKMEHCNRSIKRLFGSIHSRTALYFSVPEQAEVQADQDRADIDGLCLAPVTNTHPPSDTGDMNLLDSLDDPALLDDITAMTDLHLPTAPRTLMFDSYSTDIPLFSTVYPGASFC</sequence>
<dbReference type="SMART" id="SM00066">
    <property type="entry name" value="GAL4"/>
    <property type="match status" value="1"/>
</dbReference>
<evidence type="ECO:0000313" key="7">
    <source>
        <dbReference type="EMBL" id="RGP60876.1"/>
    </source>
</evidence>
<dbReference type="PROSITE" id="PS00463">
    <property type="entry name" value="ZN2_CY6_FUNGAL_1"/>
    <property type="match status" value="1"/>
</dbReference>
<organism evidence="7 8">
    <name type="scientific">Fusarium sporotrichioides</name>
    <dbReference type="NCBI Taxonomy" id="5514"/>
    <lineage>
        <taxon>Eukaryota</taxon>
        <taxon>Fungi</taxon>
        <taxon>Dikarya</taxon>
        <taxon>Ascomycota</taxon>
        <taxon>Pezizomycotina</taxon>
        <taxon>Sordariomycetes</taxon>
        <taxon>Hypocreomycetidae</taxon>
        <taxon>Hypocreales</taxon>
        <taxon>Nectriaceae</taxon>
        <taxon>Fusarium</taxon>
    </lineage>
</organism>
<protein>
    <submittedName>
        <fullName evidence="7">Fungal specific transcription factor domain-containing protein</fullName>
    </submittedName>
</protein>
<dbReference type="GO" id="GO:0000978">
    <property type="term" value="F:RNA polymerase II cis-regulatory region sequence-specific DNA binding"/>
    <property type="evidence" value="ECO:0007669"/>
    <property type="project" value="TreeGrafter"/>
</dbReference>
<feature type="compositionally biased region" description="Polar residues" evidence="5">
    <location>
        <begin position="59"/>
        <end position="70"/>
    </location>
</feature>
<dbReference type="Gene3D" id="4.10.240.10">
    <property type="entry name" value="Zn(2)-C6 fungal-type DNA-binding domain"/>
    <property type="match status" value="1"/>
</dbReference>
<dbReference type="CDD" id="cd00067">
    <property type="entry name" value="GAL4"/>
    <property type="match status" value="1"/>
</dbReference>
<comment type="caution">
    <text evidence="7">The sequence shown here is derived from an EMBL/GenBank/DDBJ whole genome shotgun (WGS) entry which is preliminary data.</text>
</comment>
<dbReference type="InterPro" id="IPR051127">
    <property type="entry name" value="Fungal_SecMet_Regulators"/>
</dbReference>
<dbReference type="AlphaFoldDB" id="A0A395RL96"/>
<gene>
    <name evidence="7" type="ORF">FSPOR_10377</name>
</gene>
<dbReference type="GO" id="GO:0005634">
    <property type="term" value="C:nucleus"/>
    <property type="evidence" value="ECO:0007669"/>
    <property type="project" value="TreeGrafter"/>
</dbReference>
<dbReference type="PANTHER" id="PTHR47424">
    <property type="entry name" value="REGULATORY PROTEIN GAL4"/>
    <property type="match status" value="1"/>
</dbReference>
<name>A0A395RL96_FUSSP</name>
<evidence type="ECO:0000256" key="2">
    <source>
        <dbReference type="ARBA" id="ARBA00023015"/>
    </source>
</evidence>
<keyword evidence="2" id="KW-0805">Transcription regulation</keyword>
<dbReference type="InterPro" id="IPR001138">
    <property type="entry name" value="Zn2Cys6_DnaBD"/>
</dbReference>
<dbReference type="InterPro" id="IPR036864">
    <property type="entry name" value="Zn2-C6_fun-type_DNA-bd_sf"/>
</dbReference>
<dbReference type="Pfam" id="PF00172">
    <property type="entry name" value="Zn_clus"/>
    <property type="match status" value="1"/>
</dbReference>